<dbReference type="Proteomes" id="UP000789920">
    <property type="component" value="Unassembled WGS sequence"/>
</dbReference>
<organism evidence="1 2">
    <name type="scientific">Racocetra persica</name>
    <dbReference type="NCBI Taxonomy" id="160502"/>
    <lineage>
        <taxon>Eukaryota</taxon>
        <taxon>Fungi</taxon>
        <taxon>Fungi incertae sedis</taxon>
        <taxon>Mucoromycota</taxon>
        <taxon>Glomeromycotina</taxon>
        <taxon>Glomeromycetes</taxon>
        <taxon>Diversisporales</taxon>
        <taxon>Gigasporaceae</taxon>
        <taxon>Racocetra</taxon>
    </lineage>
</organism>
<feature type="non-terminal residue" evidence="1">
    <location>
        <position position="126"/>
    </location>
</feature>
<gene>
    <name evidence="1" type="ORF">RPERSI_LOCUS32587</name>
</gene>
<comment type="caution">
    <text evidence="1">The sequence shown here is derived from an EMBL/GenBank/DDBJ whole genome shotgun (WGS) entry which is preliminary data.</text>
</comment>
<dbReference type="EMBL" id="CAJVQC010136693">
    <property type="protein sequence ID" value="CAG8843042.1"/>
    <property type="molecule type" value="Genomic_DNA"/>
</dbReference>
<reference evidence="1" key="1">
    <citation type="submission" date="2021-06" db="EMBL/GenBank/DDBJ databases">
        <authorList>
            <person name="Kallberg Y."/>
            <person name="Tangrot J."/>
            <person name="Rosling A."/>
        </authorList>
    </citation>
    <scope>NUCLEOTIDE SEQUENCE</scope>
    <source>
        <strain evidence="1">MA461A</strain>
    </source>
</reference>
<accession>A0ACA9SMU6</accession>
<evidence type="ECO:0000313" key="2">
    <source>
        <dbReference type="Proteomes" id="UP000789920"/>
    </source>
</evidence>
<feature type="non-terminal residue" evidence="1">
    <location>
        <position position="1"/>
    </location>
</feature>
<protein>
    <submittedName>
        <fullName evidence="1">26862_t:CDS:1</fullName>
    </submittedName>
</protein>
<evidence type="ECO:0000313" key="1">
    <source>
        <dbReference type="EMBL" id="CAG8843042.1"/>
    </source>
</evidence>
<keyword evidence="2" id="KW-1185">Reference proteome</keyword>
<proteinExistence type="predicted"/>
<name>A0ACA9SMU6_9GLOM</name>
<sequence length="126" mass="14666">EKFPSHPLFSKDLYVEIQQYRPSNNEDETNTLTNLFWMSLEQILLWYEFGESIGHDNTAGTNRYNMPLSLFVAQDDNMQSRIIAQAFVSNKTAKTYQWVLQMTKKATNNRYPNVFVTDGDLAMEQA</sequence>